<keyword evidence="3 7" id="KW-0812">Transmembrane</keyword>
<feature type="region of interest" description="Disordered" evidence="6">
    <location>
        <begin position="86"/>
        <end position="165"/>
    </location>
</feature>
<dbReference type="GO" id="GO:0016036">
    <property type="term" value="P:cellular response to phosphate starvation"/>
    <property type="evidence" value="ECO:0007669"/>
    <property type="project" value="TreeGrafter"/>
</dbReference>
<organism evidence="10 11">
    <name type="scientific">Capronia epimyces CBS 606.96</name>
    <dbReference type="NCBI Taxonomy" id="1182542"/>
    <lineage>
        <taxon>Eukaryota</taxon>
        <taxon>Fungi</taxon>
        <taxon>Dikarya</taxon>
        <taxon>Ascomycota</taxon>
        <taxon>Pezizomycotina</taxon>
        <taxon>Eurotiomycetes</taxon>
        <taxon>Chaetothyriomycetidae</taxon>
        <taxon>Chaetothyriales</taxon>
        <taxon>Herpotrichiellaceae</taxon>
        <taxon>Capronia</taxon>
    </lineage>
</organism>
<evidence type="ECO:0000256" key="3">
    <source>
        <dbReference type="ARBA" id="ARBA00022692"/>
    </source>
</evidence>
<dbReference type="AlphaFoldDB" id="W9YF79"/>
<sequence length="1106" mass="126596">MKFAKELEDEAVPEWRVKYLDYKASLRMYNPHVDLSTNLYQQGKKKIKAISRALRNLNRTPGSPVRPALLPEDNLERIPFTHYDFYRPRPTTTQTTRSLPEVEGIERERAEDPYQRPETAQASRTLFAHSPPILVPHTQGASDAPTPERRPLHDDHGYTSSRRRMKNYGSIVGTPSPEETPGQFAALELPDPALTPTRTRIDTDEGIPPAVDGLHLPEAAQVPSAPDPYHVGETTSPHKHNIGGSLTKAMFKRRHADKSQSIAGTKPNTHPRSRLRRFFSAYPLDEPGASDVQLEAYRDLDGKQADFFTFLDKELEKIESFYKMKEEEATDRLGILRNQLHEMRDRRLGEILETQKAMETSEQPAGGVGLPSNDQSRTSSKENAYPNGNGSAFIKKPIGEALGRRTAIGKTSQAMQQLSSPPGPKARRWIKDANQDYVRHKRPNDVPYRFAKRRLKQALQEYYRGLELLKSYALLNRTAFRKINKKYDKLVQARPTLQYMSEKVNNAYFVQSDVVDNHLIAVEDLYARYFERGNHKMAVRKLRSRSGVGDQSGTTFRNGLYVAAGTCFGISGLVQGAKLLFDQDPTISTNTSYLLQLYAGYFLGLLLFLLFCLDCRIWTQAHINYVFVFEFDTRHVLDWRQLSELPCFFLFLNGLFLYINFQQAPGAGFYLYWPVVLIAITLIMMVLPFKALYYNARRWWGYSNWRLLLAGLYPVEFRDFYLGDMYCSETYAMGQIEVFFCLYVNDWNNPVQCNSSHSRLLGFFSALPAIWRSFQCLRRYYDTRNWFPHLANFVKYLGNISYYMTLSLYRIEMNSRFRAVFITVAAVNGVYASFWDVFMDFSLGNPWAKHPFLRDQLAYKQVWVYYVAMILDVVLRQQWILYAIFTSDVQHSAFMSFFVNLAEVLRRGMWSLFRVENEHCNNVGKFRASRDIPLPYDIPESPGVPSKTSSSLARRRQNPTLLGEEPAQPDLHHTTGIDVEETAVTVSPSLRRRRTSTSLTPRMTPRTPGMRALQRVGTVIAAAHAQDFEKRRRPEVEGAEGAGDGSLDAGGSSDDDDDDDDVVAEDDGGDEELAELQRQERQEREMDDREIAEVDRLTSQARDSGS</sequence>
<feature type="region of interest" description="Disordered" evidence="6">
    <location>
        <begin position="1024"/>
        <end position="1106"/>
    </location>
</feature>
<feature type="compositionally biased region" description="Acidic residues" evidence="6">
    <location>
        <begin position="1053"/>
        <end position="1074"/>
    </location>
</feature>
<dbReference type="Pfam" id="PF03105">
    <property type="entry name" value="SPX"/>
    <property type="match status" value="1"/>
</dbReference>
<dbReference type="HOGENOM" id="CLU_006116_1_0_1"/>
<feature type="transmembrane region" description="Helical" evidence="7">
    <location>
        <begin position="671"/>
        <end position="693"/>
    </location>
</feature>
<feature type="transmembrane region" description="Helical" evidence="7">
    <location>
        <begin position="642"/>
        <end position="659"/>
    </location>
</feature>
<evidence type="ECO:0000256" key="4">
    <source>
        <dbReference type="ARBA" id="ARBA00022989"/>
    </source>
</evidence>
<dbReference type="GO" id="GO:0005794">
    <property type="term" value="C:Golgi apparatus"/>
    <property type="evidence" value="ECO:0007669"/>
    <property type="project" value="TreeGrafter"/>
</dbReference>
<feature type="transmembrane region" description="Helical" evidence="7">
    <location>
        <begin position="593"/>
        <end position="613"/>
    </location>
</feature>
<dbReference type="InterPro" id="IPR004331">
    <property type="entry name" value="SPX_dom"/>
</dbReference>
<dbReference type="PANTHER" id="PTHR10783:SF103">
    <property type="entry name" value="SOLUTE CARRIER FAMILY 53 MEMBER 1"/>
    <property type="match status" value="1"/>
</dbReference>
<evidence type="ECO:0000256" key="2">
    <source>
        <dbReference type="ARBA" id="ARBA00009665"/>
    </source>
</evidence>
<feature type="compositionally biased region" description="Basic and acidic residues" evidence="6">
    <location>
        <begin position="104"/>
        <end position="115"/>
    </location>
</feature>
<comment type="caution">
    <text evidence="10">The sequence shown here is derived from an EMBL/GenBank/DDBJ whole genome shotgun (WGS) entry which is preliminary data.</text>
</comment>
<reference evidence="10 11" key="1">
    <citation type="submission" date="2013-03" db="EMBL/GenBank/DDBJ databases">
        <title>The Genome Sequence of Capronia epimyces CBS 606.96.</title>
        <authorList>
            <consortium name="The Broad Institute Genomics Platform"/>
            <person name="Cuomo C."/>
            <person name="de Hoog S."/>
            <person name="Gorbushina A."/>
            <person name="Walker B."/>
            <person name="Young S.K."/>
            <person name="Zeng Q."/>
            <person name="Gargeya S."/>
            <person name="Fitzgerald M."/>
            <person name="Haas B."/>
            <person name="Abouelleil A."/>
            <person name="Allen A.W."/>
            <person name="Alvarado L."/>
            <person name="Arachchi H.M."/>
            <person name="Berlin A.M."/>
            <person name="Chapman S.B."/>
            <person name="Gainer-Dewar J."/>
            <person name="Goldberg J."/>
            <person name="Griggs A."/>
            <person name="Gujja S."/>
            <person name="Hansen M."/>
            <person name="Howarth C."/>
            <person name="Imamovic A."/>
            <person name="Ireland A."/>
            <person name="Larimer J."/>
            <person name="McCowan C."/>
            <person name="Murphy C."/>
            <person name="Pearson M."/>
            <person name="Poon T.W."/>
            <person name="Priest M."/>
            <person name="Roberts A."/>
            <person name="Saif S."/>
            <person name="Shea T."/>
            <person name="Sisk P."/>
            <person name="Sykes S."/>
            <person name="Wortman J."/>
            <person name="Nusbaum C."/>
            <person name="Birren B."/>
        </authorList>
    </citation>
    <scope>NUCLEOTIDE SEQUENCE [LARGE SCALE GENOMIC DNA]</scope>
    <source>
        <strain evidence="10 11">CBS 606.96</strain>
    </source>
</reference>
<feature type="compositionally biased region" description="Low complexity" evidence="6">
    <location>
        <begin position="996"/>
        <end position="1008"/>
    </location>
</feature>
<keyword evidence="11" id="KW-1185">Reference proteome</keyword>
<name>W9YF79_9EURO</name>
<keyword evidence="4 7" id="KW-1133">Transmembrane helix</keyword>
<evidence type="ECO:0000313" key="11">
    <source>
        <dbReference type="Proteomes" id="UP000019478"/>
    </source>
</evidence>
<comment type="similarity">
    <text evidence="2">Belongs to the SYG1 (TC 2.A.94) family.</text>
</comment>
<feature type="region of interest" description="Disordered" evidence="6">
    <location>
        <begin position="937"/>
        <end position="1010"/>
    </location>
</feature>
<feature type="compositionally biased region" description="Polar residues" evidence="6">
    <location>
        <begin position="1097"/>
        <end position="1106"/>
    </location>
</feature>
<feature type="compositionally biased region" description="Low complexity" evidence="6">
    <location>
        <begin position="88"/>
        <end position="97"/>
    </location>
</feature>
<evidence type="ECO:0000256" key="5">
    <source>
        <dbReference type="ARBA" id="ARBA00023136"/>
    </source>
</evidence>
<feature type="compositionally biased region" description="Polar residues" evidence="6">
    <location>
        <begin position="372"/>
        <end position="390"/>
    </location>
</feature>
<evidence type="ECO:0000256" key="6">
    <source>
        <dbReference type="SAM" id="MobiDB-lite"/>
    </source>
</evidence>
<dbReference type="PROSITE" id="PS51380">
    <property type="entry name" value="EXS"/>
    <property type="match status" value="1"/>
</dbReference>
<gene>
    <name evidence="10" type="ORF">A1O3_00085</name>
</gene>
<feature type="transmembrane region" description="Helical" evidence="7">
    <location>
        <begin position="819"/>
        <end position="843"/>
    </location>
</feature>
<evidence type="ECO:0008006" key="12">
    <source>
        <dbReference type="Google" id="ProtNLM"/>
    </source>
</evidence>
<dbReference type="InterPro" id="IPR004342">
    <property type="entry name" value="EXS_C"/>
</dbReference>
<keyword evidence="5 7" id="KW-0472">Membrane</keyword>
<feature type="compositionally biased region" description="Basic and acidic residues" evidence="6">
    <location>
        <begin position="1026"/>
        <end position="1036"/>
    </location>
</feature>
<evidence type="ECO:0000313" key="10">
    <source>
        <dbReference type="EMBL" id="EXJ91537.1"/>
    </source>
</evidence>
<evidence type="ECO:0000259" key="9">
    <source>
        <dbReference type="PROSITE" id="PS51382"/>
    </source>
</evidence>
<dbReference type="Proteomes" id="UP000019478">
    <property type="component" value="Unassembled WGS sequence"/>
</dbReference>
<feature type="compositionally biased region" description="Basic and acidic residues" evidence="6">
    <location>
        <begin position="146"/>
        <end position="157"/>
    </location>
</feature>
<accession>W9YF79</accession>
<dbReference type="CDD" id="cd14475">
    <property type="entry name" value="SPX_SYG1_like"/>
    <property type="match status" value="1"/>
</dbReference>
<dbReference type="EMBL" id="AMGY01000001">
    <property type="protein sequence ID" value="EXJ91537.1"/>
    <property type="molecule type" value="Genomic_DNA"/>
</dbReference>
<dbReference type="GO" id="GO:0000822">
    <property type="term" value="F:inositol hexakisphosphate binding"/>
    <property type="evidence" value="ECO:0007669"/>
    <property type="project" value="TreeGrafter"/>
</dbReference>
<dbReference type="STRING" id="1182542.W9YF79"/>
<dbReference type="GeneID" id="19164227"/>
<comment type="subcellular location">
    <subcellularLocation>
        <location evidence="1">Membrane</location>
        <topology evidence="1">Multi-pass membrane protein</topology>
    </subcellularLocation>
</comment>
<dbReference type="PANTHER" id="PTHR10783">
    <property type="entry name" value="XENOTROPIC AND POLYTROPIC RETROVIRUS RECEPTOR 1-RELATED"/>
    <property type="match status" value="1"/>
</dbReference>
<feature type="region of interest" description="Disordered" evidence="6">
    <location>
        <begin position="357"/>
        <end position="390"/>
    </location>
</feature>
<dbReference type="GO" id="GO:0005886">
    <property type="term" value="C:plasma membrane"/>
    <property type="evidence" value="ECO:0007669"/>
    <property type="project" value="TreeGrafter"/>
</dbReference>
<evidence type="ECO:0000259" key="8">
    <source>
        <dbReference type="PROSITE" id="PS51380"/>
    </source>
</evidence>
<feature type="domain" description="EXS" evidence="8">
    <location>
        <begin position="752"/>
        <end position="946"/>
    </location>
</feature>
<feature type="domain" description="SPX" evidence="9">
    <location>
        <begin position="1"/>
        <end position="501"/>
    </location>
</feature>
<evidence type="ECO:0000256" key="7">
    <source>
        <dbReference type="SAM" id="Phobius"/>
    </source>
</evidence>
<feature type="compositionally biased region" description="Basic and acidic residues" evidence="6">
    <location>
        <begin position="1075"/>
        <end position="1096"/>
    </location>
</feature>
<dbReference type="GO" id="GO:0006817">
    <property type="term" value="P:phosphate ion transport"/>
    <property type="evidence" value="ECO:0007669"/>
    <property type="project" value="TreeGrafter"/>
</dbReference>
<proteinExistence type="inferred from homology"/>
<dbReference type="eggNOG" id="KOG1162">
    <property type="taxonomic scope" value="Eukaryota"/>
</dbReference>
<protein>
    <recommendedName>
        <fullName evidence="12">EXS domain-containing protein</fullName>
    </recommendedName>
</protein>
<evidence type="ECO:0000256" key="1">
    <source>
        <dbReference type="ARBA" id="ARBA00004141"/>
    </source>
</evidence>
<dbReference type="RefSeq" id="XP_007728427.1">
    <property type="nucleotide sequence ID" value="XM_007730237.1"/>
</dbReference>
<dbReference type="Pfam" id="PF03124">
    <property type="entry name" value="EXS"/>
    <property type="match status" value="1"/>
</dbReference>
<dbReference type="PROSITE" id="PS51382">
    <property type="entry name" value="SPX"/>
    <property type="match status" value="1"/>
</dbReference>
<dbReference type="OrthoDB" id="9970435at2759"/>